<dbReference type="AlphaFoldDB" id="A0A4R3L287"/>
<name>A0A4R3L287_9FIRM</name>
<evidence type="ECO:0000313" key="3">
    <source>
        <dbReference type="Proteomes" id="UP000294567"/>
    </source>
</evidence>
<dbReference type="Pfam" id="PF07963">
    <property type="entry name" value="N_methyl"/>
    <property type="match status" value="1"/>
</dbReference>
<dbReference type="RefSeq" id="WP_158279975.1">
    <property type="nucleotide sequence ID" value="NZ_CP068564.1"/>
</dbReference>
<dbReference type="OrthoDB" id="1954973at2"/>
<organism evidence="2 3">
    <name type="scientific">Keratinibaculum paraultunense</name>
    <dbReference type="NCBI Taxonomy" id="1278232"/>
    <lineage>
        <taxon>Bacteria</taxon>
        <taxon>Bacillati</taxon>
        <taxon>Bacillota</taxon>
        <taxon>Tissierellia</taxon>
        <taxon>Tissierellales</taxon>
        <taxon>Tepidimicrobiaceae</taxon>
        <taxon>Keratinibaculum</taxon>
    </lineage>
</organism>
<feature type="transmembrane region" description="Helical" evidence="1">
    <location>
        <begin position="12"/>
        <end position="37"/>
    </location>
</feature>
<sequence length="198" mass="23049">MKIFKWEKGFTLVELMIIVSLVAIIFLVSYNLIFISLNSFGFVNSSFNTSEDVRIFLNEIKKEANEAKKAVEDENIGPIYRVNEQELHIYTTTNKGKPKLIIYKLENDKLKKYEKEATNDSYPYEFKNTFKNEKVVLSNIINDDIFGEVESLKEIRNLQEGEDHRVKVRMTIKIDTGKDSAPIEIDTYLVSKSRSKFE</sequence>
<keyword evidence="3" id="KW-1185">Reference proteome</keyword>
<comment type="caution">
    <text evidence="2">The sequence shown here is derived from an EMBL/GenBank/DDBJ whole genome shotgun (WGS) entry which is preliminary data.</text>
</comment>
<evidence type="ECO:0000313" key="2">
    <source>
        <dbReference type="EMBL" id="TCS91321.1"/>
    </source>
</evidence>
<keyword evidence="1" id="KW-0812">Transmembrane</keyword>
<dbReference type="Proteomes" id="UP000294567">
    <property type="component" value="Unassembled WGS sequence"/>
</dbReference>
<gene>
    <name evidence="2" type="ORF">EDD65_102256</name>
</gene>
<dbReference type="InterPro" id="IPR012902">
    <property type="entry name" value="N_methyl_site"/>
</dbReference>
<reference evidence="2 3" key="1">
    <citation type="submission" date="2019-03" db="EMBL/GenBank/DDBJ databases">
        <title>Genomic Encyclopedia of Type Strains, Phase IV (KMG-IV): sequencing the most valuable type-strain genomes for metagenomic binning, comparative biology and taxonomic classification.</title>
        <authorList>
            <person name="Goeker M."/>
        </authorList>
    </citation>
    <scope>NUCLEOTIDE SEQUENCE [LARGE SCALE GENOMIC DNA]</scope>
    <source>
        <strain evidence="2 3">DSM 26752</strain>
    </source>
</reference>
<keyword evidence="1" id="KW-1133">Transmembrane helix</keyword>
<dbReference type="PROSITE" id="PS00409">
    <property type="entry name" value="PROKAR_NTER_METHYL"/>
    <property type="match status" value="1"/>
</dbReference>
<dbReference type="EMBL" id="SMAE01000002">
    <property type="protein sequence ID" value="TCS91321.1"/>
    <property type="molecule type" value="Genomic_DNA"/>
</dbReference>
<evidence type="ECO:0000256" key="1">
    <source>
        <dbReference type="SAM" id="Phobius"/>
    </source>
</evidence>
<keyword evidence="1" id="KW-0472">Membrane</keyword>
<protein>
    <submittedName>
        <fullName evidence="2">Pilin/secretion family protein with methylation motif</fullName>
    </submittedName>
</protein>
<proteinExistence type="predicted"/>
<accession>A0A4R3L287</accession>